<proteinExistence type="predicted"/>
<keyword evidence="13" id="KW-1185">Reference proteome</keyword>
<evidence type="ECO:0000256" key="6">
    <source>
        <dbReference type="ARBA" id="ARBA00023242"/>
    </source>
</evidence>
<keyword evidence="6" id="KW-0539">Nucleus</keyword>
<feature type="domain" description="C2H2-type" evidence="10">
    <location>
        <begin position="367"/>
        <end position="394"/>
    </location>
</feature>
<feature type="domain" description="ZAD" evidence="11">
    <location>
        <begin position="7"/>
        <end position="78"/>
    </location>
</feature>
<protein>
    <submittedName>
        <fullName evidence="12">Uncharacterized protein</fullName>
    </submittedName>
</protein>
<dbReference type="PROSITE" id="PS50157">
    <property type="entry name" value="ZINC_FINGER_C2H2_2"/>
    <property type="match status" value="7"/>
</dbReference>
<keyword evidence="3" id="KW-0677">Repeat</keyword>
<feature type="domain" description="C2H2-type" evidence="10">
    <location>
        <begin position="311"/>
        <end position="338"/>
    </location>
</feature>
<dbReference type="InterPro" id="IPR013087">
    <property type="entry name" value="Znf_C2H2_type"/>
</dbReference>
<evidence type="ECO:0000256" key="3">
    <source>
        <dbReference type="ARBA" id="ARBA00022737"/>
    </source>
</evidence>
<evidence type="ECO:0000256" key="2">
    <source>
        <dbReference type="ARBA" id="ARBA00022723"/>
    </source>
</evidence>
<dbReference type="Proteomes" id="UP001153620">
    <property type="component" value="Chromosome 1"/>
</dbReference>
<feature type="domain" description="C2H2-type" evidence="10">
    <location>
        <begin position="339"/>
        <end position="366"/>
    </location>
</feature>
<evidence type="ECO:0000256" key="8">
    <source>
        <dbReference type="PROSITE-ProRule" id="PRU01263"/>
    </source>
</evidence>
<feature type="domain" description="C2H2-type" evidence="10">
    <location>
        <begin position="397"/>
        <end position="424"/>
    </location>
</feature>
<evidence type="ECO:0000256" key="4">
    <source>
        <dbReference type="ARBA" id="ARBA00022771"/>
    </source>
</evidence>
<dbReference type="GO" id="GO:0005634">
    <property type="term" value="C:nucleus"/>
    <property type="evidence" value="ECO:0007669"/>
    <property type="project" value="UniProtKB-SubCell"/>
</dbReference>
<dbReference type="GO" id="GO:0008270">
    <property type="term" value="F:zinc ion binding"/>
    <property type="evidence" value="ECO:0007669"/>
    <property type="project" value="UniProtKB-UniRule"/>
</dbReference>
<keyword evidence="4 7" id="KW-0863">Zinc-finger</keyword>
<feature type="domain" description="C2H2-type" evidence="10">
    <location>
        <begin position="483"/>
        <end position="511"/>
    </location>
</feature>
<feature type="region of interest" description="Disordered" evidence="9">
    <location>
        <begin position="221"/>
        <end position="246"/>
    </location>
</feature>
<dbReference type="AlphaFoldDB" id="A0A9N9RKU9"/>
<name>A0A9N9RKU9_9DIPT</name>
<dbReference type="PROSITE" id="PS00028">
    <property type="entry name" value="ZINC_FINGER_C2H2_1"/>
    <property type="match status" value="9"/>
</dbReference>
<dbReference type="GO" id="GO:0000981">
    <property type="term" value="F:DNA-binding transcription factor activity, RNA polymerase II-specific"/>
    <property type="evidence" value="ECO:0007669"/>
    <property type="project" value="TreeGrafter"/>
</dbReference>
<dbReference type="EMBL" id="OU895877">
    <property type="protein sequence ID" value="CAG9798621.1"/>
    <property type="molecule type" value="Genomic_DNA"/>
</dbReference>
<evidence type="ECO:0000256" key="7">
    <source>
        <dbReference type="PROSITE-ProRule" id="PRU00042"/>
    </source>
</evidence>
<dbReference type="Pfam" id="PF07776">
    <property type="entry name" value="zf-AD"/>
    <property type="match status" value="1"/>
</dbReference>
<evidence type="ECO:0000256" key="9">
    <source>
        <dbReference type="SAM" id="MobiDB-lite"/>
    </source>
</evidence>
<dbReference type="SMART" id="SM00868">
    <property type="entry name" value="zf-AD"/>
    <property type="match status" value="1"/>
</dbReference>
<evidence type="ECO:0000256" key="1">
    <source>
        <dbReference type="ARBA" id="ARBA00004123"/>
    </source>
</evidence>
<feature type="binding site" evidence="8">
    <location>
        <position position="51"/>
    </location>
    <ligand>
        <name>Zn(2+)</name>
        <dbReference type="ChEBI" id="CHEBI:29105"/>
    </ligand>
</feature>
<keyword evidence="2 8" id="KW-0479">Metal-binding</keyword>
<gene>
    <name evidence="12" type="ORF">CHIRRI_LOCUS1603</name>
</gene>
<dbReference type="GO" id="GO:0043565">
    <property type="term" value="F:sequence-specific DNA binding"/>
    <property type="evidence" value="ECO:0007669"/>
    <property type="project" value="TreeGrafter"/>
</dbReference>
<dbReference type="InterPro" id="IPR036236">
    <property type="entry name" value="Znf_C2H2_sf"/>
</dbReference>
<accession>A0A9N9RKU9</accession>
<evidence type="ECO:0000313" key="12">
    <source>
        <dbReference type="EMBL" id="CAG9798621.1"/>
    </source>
</evidence>
<evidence type="ECO:0000313" key="13">
    <source>
        <dbReference type="Proteomes" id="UP001153620"/>
    </source>
</evidence>
<dbReference type="FunFam" id="3.30.160.60:FF:002343">
    <property type="entry name" value="Zinc finger protein 33A"/>
    <property type="match status" value="1"/>
</dbReference>
<feature type="domain" description="C2H2-type" evidence="10">
    <location>
        <begin position="454"/>
        <end position="482"/>
    </location>
</feature>
<evidence type="ECO:0000259" key="10">
    <source>
        <dbReference type="PROSITE" id="PS50157"/>
    </source>
</evidence>
<reference evidence="12" key="2">
    <citation type="submission" date="2022-10" db="EMBL/GenBank/DDBJ databases">
        <authorList>
            <consortium name="ENA_rothamsted_submissions"/>
            <consortium name="culmorum"/>
            <person name="King R."/>
        </authorList>
    </citation>
    <scope>NUCLEOTIDE SEQUENCE</scope>
</reference>
<feature type="binding site" evidence="8">
    <location>
        <position position="54"/>
    </location>
    <ligand>
        <name>Zn(2+)</name>
        <dbReference type="ChEBI" id="CHEBI:29105"/>
    </ligand>
</feature>
<sequence>MTESNQNFCRVCFIQNDESFTSIAGTLTQMELLSVGNIEVFEEDGLPNLICKTCKIILSNAYKFKQLCKRSETLLKAFAMTGQIPNKLHIIQEPLPSFKKEEPVKLPEPKEMKSIGIGTEIIMKSVSVGIEIQQKSVCVGSELEIKESSVQTDTIDPEPTIEQMEMILTNEEESFEAVPIIAPPTLFEDEQQQEYAIAKPEETSSKPKILKNEKVKILNKATPDVSSSPAKQFKKKSKVKLEKSSDSKPTILNSQLKISQVDHQIIETIEEMPDGNIEIIAYDEEYLEEDIDKRDNQKVEEMDKSEDGVVYSCDVCERGFPLLQQLQIHKENHTRARDHPCEYCDKAFFTKYDLAKHVLTHTKQKDYTCIVCNKSFSRSTLLYRHEKIHTDPDIQRYACSHCDRVYLNKLDYDKHQLVHNKSRPFACNYCDKKFAFKQGLERHEVIHDMQLMSHPCQYCSDRFKTAARLQRHLSSAHAGTRAFPCSKCNKRFMLSHHLYRHMRTSHKNEDEAITLQCPECEENFDQREVFFDHCLDHATVSLICPMCKYEGDSIDDINSHVLLHSKRDMYFCDYCSCIFMSQDVLNDHFVEKHSEELCGIEEYIIEKSDKTQIKHEIDKTFKTPQPPSKKQKVTHEAQYIEIPMTAASFVEYDEESSEPIKVEKTPAKVVNVSSKKEAKTSPTTTIQRVKMSLSEIKRLQKEGKIVMQDGMLVMKQ</sequence>
<feature type="binding site" evidence="8">
    <location>
        <position position="9"/>
    </location>
    <ligand>
        <name>Zn(2+)</name>
        <dbReference type="ChEBI" id="CHEBI:29105"/>
    </ligand>
</feature>
<keyword evidence="5 8" id="KW-0862">Zinc</keyword>
<dbReference type="Pfam" id="PF00096">
    <property type="entry name" value="zf-C2H2"/>
    <property type="match status" value="4"/>
</dbReference>
<evidence type="ECO:0000256" key="5">
    <source>
        <dbReference type="ARBA" id="ARBA00022833"/>
    </source>
</evidence>
<dbReference type="PANTHER" id="PTHR24408">
    <property type="entry name" value="ZINC FINGER PROTEIN"/>
    <property type="match status" value="1"/>
</dbReference>
<reference evidence="12" key="1">
    <citation type="submission" date="2022-01" db="EMBL/GenBank/DDBJ databases">
        <authorList>
            <person name="King R."/>
        </authorList>
    </citation>
    <scope>NUCLEOTIDE SEQUENCE</scope>
</reference>
<dbReference type="InterPro" id="IPR012934">
    <property type="entry name" value="Znf_AD"/>
</dbReference>
<dbReference type="FunFam" id="3.30.160.60:FF:000145">
    <property type="entry name" value="Zinc finger protein 574"/>
    <property type="match status" value="1"/>
</dbReference>
<organism evidence="12 13">
    <name type="scientific">Chironomus riparius</name>
    <dbReference type="NCBI Taxonomy" id="315576"/>
    <lineage>
        <taxon>Eukaryota</taxon>
        <taxon>Metazoa</taxon>
        <taxon>Ecdysozoa</taxon>
        <taxon>Arthropoda</taxon>
        <taxon>Hexapoda</taxon>
        <taxon>Insecta</taxon>
        <taxon>Pterygota</taxon>
        <taxon>Neoptera</taxon>
        <taxon>Endopterygota</taxon>
        <taxon>Diptera</taxon>
        <taxon>Nematocera</taxon>
        <taxon>Chironomoidea</taxon>
        <taxon>Chironomidae</taxon>
        <taxon>Chironominae</taxon>
        <taxon>Chironomus</taxon>
    </lineage>
</organism>
<feature type="domain" description="C2H2-type" evidence="10">
    <location>
        <begin position="425"/>
        <end position="447"/>
    </location>
</feature>
<dbReference type="SUPFAM" id="SSF57716">
    <property type="entry name" value="Glucocorticoid receptor-like (DNA-binding domain)"/>
    <property type="match status" value="1"/>
</dbReference>
<dbReference type="PANTHER" id="PTHR24408:SF20">
    <property type="entry name" value="ZINC FINGER PROTEIN PLAGL2"/>
    <property type="match status" value="1"/>
</dbReference>
<feature type="binding site" evidence="8">
    <location>
        <position position="12"/>
    </location>
    <ligand>
        <name>Zn(2+)</name>
        <dbReference type="ChEBI" id="CHEBI:29105"/>
    </ligand>
</feature>
<evidence type="ECO:0000259" key="11">
    <source>
        <dbReference type="PROSITE" id="PS51915"/>
    </source>
</evidence>
<comment type="subcellular location">
    <subcellularLocation>
        <location evidence="1">Nucleus</location>
    </subcellularLocation>
</comment>
<dbReference type="Gene3D" id="3.30.160.60">
    <property type="entry name" value="Classic Zinc Finger"/>
    <property type="match status" value="5"/>
</dbReference>
<dbReference type="SMART" id="SM00355">
    <property type="entry name" value="ZnF_C2H2"/>
    <property type="match status" value="10"/>
</dbReference>
<dbReference type="PROSITE" id="PS51915">
    <property type="entry name" value="ZAD"/>
    <property type="match status" value="1"/>
</dbReference>
<dbReference type="SUPFAM" id="SSF57667">
    <property type="entry name" value="beta-beta-alpha zinc fingers"/>
    <property type="match status" value="5"/>
</dbReference>
<dbReference type="OrthoDB" id="6077919at2759"/>